<name>A0A6I4T6S3_9SPHN</name>
<dbReference type="EMBL" id="WTYT01000005">
    <property type="protein sequence ID" value="MXO66358.1"/>
    <property type="molecule type" value="Genomic_DNA"/>
</dbReference>
<keyword evidence="2" id="KW-1185">Reference proteome</keyword>
<protein>
    <submittedName>
        <fullName evidence="1">Uncharacterized protein</fullName>
    </submittedName>
</protein>
<evidence type="ECO:0000313" key="1">
    <source>
        <dbReference type="EMBL" id="MXO66358.1"/>
    </source>
</evidence>
<organism evidence="1 2">
    <name type="scientific">Altericroceibacterium endophyticum</name>
    <dbReference type="NCBI Taxonomy" id="1808508"/>
    <lineage>
        <taxon>Bacteria</taxon>
        <taxon>Pseudomonadati</taxon>
        <taxon>Pseudomonadota</taxon>
        <taxon>Alphaproteobacteria</taxon>
        <taxon>Sphingomonadales</taxon>
        <taxon>Erythrobacteraceae</taxon>
        <taxon>Altericroceibacterium</taxon>
    </lineage>
</organism>
<dbReference type="OrthoDB" id="2356532at2"/>
<proteinExistence type="predicted"/>
<dbReference type="AlphaFoldDB" id="A0A6I4T6S3"/>
<sequence length="59" mass="6644">MSISRPPSNDSQALEHFARWLDHLAAGRIKTDVGTTVAQRARHRRHEALLCGAVRRRAV</sequence>
<comment type="caution">
    <text evidence="1">The sequence shown here is derived from an EMBL/GenBank/DDBJ whole genome shotgun (WGS) entry which is preliminary data.</text>
</comment>
<gene>
    <name evidence="1" type="ORF">GRI91_11370</name>
</gene>
<dbReference type="RefSeq" id="WP_160736811.1">
    <property type="nucleotide sequence ID" value="NZ_WTYT01000005.1"/>
</dbReference>
<dbReference type="Proteomes" id="UP000438476">
    <property type="component" value="Unassembled WGS sequence"/>
</dbReference>
<evidence type="ECO:0000313" key="2">
    <source>
        <dbReference type="Proteomes" id="UP000438476"/>
    </source>
</evidence>
<reference evidence="1 2" key="1">
    <citation type="submission" date="2019-12" db="EMBL/GenBank/DDBJ databases">
        <title>Genomic-based taxomic classification of the family Erythrobacteraceae.</title>
        <authorList>
            <person name="Xu L."/>
        </authorList>
    </citation>
    <scope>NUCLEOTIDE SEQUENCE [LARGE SCALE GENOMIC DNA]</scope>
    <source>
        <strain evidence="1 2">LMG 29518</strain>
    </source>
</reference>
<accession>A0A6I4T6S3</accession>